<dbReference type="PATRIC" id="fig|156976.3.peg.225"/>
<organism evidence="1 2">
    <name type="scientific">Corynebacterium riegelii</name>
    <dbReference type="NCBI Taxonomy" id="156976"/>
    <lineage>
        <taxon>Bacteria</taxon>
        <taxon>Bacillati</taxon>
        <taxon>Actinomycetota</taxon>
        <taxon>Actinomycetes</taxon>
        <taxon>Mycobacteriales</taxon>
        <taxon>Corynebacteriaceae</taxon>
        <taxon>Corynebacterium</taxon>
    </lineage>
</organism>
<protein>
    <recommendedName>
        <fullName evidence="3">DUF559 domain-containing protein</fullName>
    </recommendedName>
</protein>
<keyword evidence="2" id="KW-1185">Reference proteome</keyword>
<name>A0A0K1R9C2_9CORY</name>
<accession>A0A0K1R9C2</accession>
<dbReference type="Proteomes" id="UP000060016">
    <property type="component" value="Chromosome"/>
</dbReference>
<dbReference type="EMBL" id="CP012342">
    <property type="protein sequence ID" value="AKV58009.1"/>
    <property type="molecule type" value="Genomic_DNA"/>
</dbReference>
<proteinExistence type="predicted"/>
<evidence type="ECO:0008006" key="3">
    <source>
        <dbReference type="Google" id="ProtNLM"/>
    </source>
</evidence>
<dbReference type="RefSeq" id="WP_052203520.1">
    <property type="nucleotide sequence ID" value="NZ_CP012342.1"/>
</dbReference>
<reference evidence="1 2" key="1">
    <citation type="submission" date="2015-08" db="EMBL/GenBank/DDBJ databases">
        <authorList>
            <person name="Babu N.S."/>
            <person name="Beckwith C.J."/>
            <person name="Beseler K.G."/>
            <person name="Brison A."/>
            <person name="Carone J.V."/>
            <person name="Caskin T.P."/>
            <person name="Diamond M."/>
            <person name="Durham M.E."/>
            <person name="Foxe J.M."/>
            <person name="Go M."/>
            <person name="Henderson B.A."/>
            <person name="Jones I.B."/>
            <person name="McGettigan J.A."/>
            <person name="Micheletti S.J."/>
            <person name="Nasrallah M.E."/>
            <person name="Ortiz D."/>
            <person name="Piller C.R."/>
            <person name="Privatt S.R."/>
            <person name="Schneider S.L."/>
            <person name="Sharp S."/>
            <person name="Smith T.C."/>
            <person name="Stanton J.D."/>
            <person name="Ullery H.E."/>
            <person name="Wilson R.J."/>
            <person name="Serrano M.G."/>
            <person name="Buck G."/>
            <person name="Lee V."/>
            <person name="Wang Y."/>
            <person name="Carvalho R."/>
            <person name="Voegtly L."/>
            <person name="Shi R."/>
            <person name="Duckworth R."/>
            <person name="Johnson A."/>
            <person name="Loviza R."/>
            <person name="Walstead R."/>
            <person name="Shah Z."/>
            <person name="Kiflezghi M."/>
            <person name="Wade K."/>
            <person name="Ball S.L."/>
            <person name="Bradley K.W."/>
            <person name="Asai D.J."/>
            <person name="Bowman C.A."/>
            <person name="Russell D.A."/>
            <person name="Pope W.H."/>
            <person name="Jacobs-Sera D."/>
            <person name="Hendrix R.W."/>
            <person name="Hatfull G.F."/>
        </authorList>
    </citation>
    <scope>NUCLEOTIDE SEQUENCE [LARGE SCALE GENOMIC DNA]</scope>
    <source>
        <strain evidence="1 2">PUDD_83A45</strain>
    </source>
</reference>
<dbReference type="KEGG" id="crie:AK829_01180"/>
<evidence type="ECO:0000313" key="1">
    <source>
        <dbReference type="EMBL" id="AKV58009.1"/>
    </source>
</evidence>
<dbReference type="AlphaFoldDB" id="A0A0K1R9C2"/>
<evidence type="ECO:0000313" key="2">
    <source>
        <dbReference type="Proteomes" id="UP000060016"/>
    </source>
</evidence>
<gene>
    <name evidence="1" type="ORF">AK829_01180</name>
</gene>
<dbReference type="STRING" id="156976.AK829_01180"/>
<sequence length="320" mass="36525">MDIYALIDRLIRPGRADQQVCEKLSATKFIATSDWQALKRHEQEFLRCYAVGAATRSAVLIGRSAAAIHSIWTLPDNDAPVHLAHPKPRGPKFWPQGVTYSSMHIPDMDTIAFTPTGTTDKLRVTNPVRTAVDIARIHGVRHGVIAIDSLFHKAQKPWERQKIREDLEATIRRMTGKKGIDKARQALEWSSTCSESPYESLFRVVLREHGIVAQEQMWIGKHVRPDFVWGQAVAEIDGAVKLDEDPKRAALEQLQRENWIRSQLYEVLRITVPELLRNEAECVRRFLEIKARSELLGEPLTKATRERPHIGEHWRYPATG</sequence>